<comment type="similarity">
    <text evidence="6">Belongs to the glycosyltransferase 4 family. MraY subfamily.</text>
</comment>
<dbReference type="GO" id="GO:0008360">
    <property type="term" value="P:regulation of cell shape"/>
    <property type="evidence" value="ECO:0007669"/>
    <property type="project" value="UniProtKB-KW"/>
</dbReference>
<keyword evidence="6 7" id="KW-0460">Magnesium</keyword>
<dbReference type="EMBL" id="PCXU01000044">
    <property type="protein sequence ID" value="PIR42987.1"/>
    <property type="molecule type" value="Genomic_DNA"/>
</dbReference>
<keyword evidence="6" id="KW-1003">Cell membrane</keyword>
<dbReference type="GO" id="GO:0046872">
    <property type="term" value="F:metal ion binding"/>
    <property type="evidence" value="ECO:0007669"/>
    <property type="project" value="UniProtKB-KW"/>
</dbReference>
<protein>
    <recommendedName>
        <fullName evidence="6">Phospho-N-acetylmuramoyl-pentapeptide-transferase</fullName>
        <ecNumber evidence="6">2.7.8.13</ecNumber>
    </recommendedName>
    <alternativeName>
        <fullName evidence="6">UDP-MurNAc-pentapeptide phosphotransferase</fullName>
    </alternativeName>
</protein>
<organism evidence="8 9">
    <name type="scientific">candidate division WWE3 bacterium CG10_big_fil_rev_8_21_14_0_10_32_10</name>
    <dbReference type="NCBI Taxonomy" id="1975090"/>
    <lineage>
        <taxon>Bacteria</taxon>
        <taxon>Katanobacteria</taxon>
    </lineage>
</organism>
<feature type="transmembrane region" description="Helical" evidence="6">
    <location>
        <begin position="274"/>
        <end position="290"/>
    </location>
</feature>
<comment type="catalytic activity">
    <reaction evidence="6">
        <text>UDP-N-acetyl-alpha-D-muramoyl-L-alanyl-gamma-D-glutamyl-meso-2,6-diaminopimeloyl-D-alanyl-D-alanine + di-trans,octa-cis-undecaprenyl phosphate = di-trans,octa-cis-undecaprenyl diphospho-N-acetyl-alpha-D-muramoyl-L-alanyl-D-glutamyl-meso-2,6-diaminopimeloyl-D-alanyl-D-alanine + UMP</text>
        <dbReference type="Rhea" id="RHEA:28386"/>
        <dbReference type="ChEBI" id="CHEBI:57865"/>
        <dbReference type="ChEBI" id="CHEBI:60392"/>
        <dbReference type="ChEBI" id="CHEBI:61386"/>
        <dbReference type="ChEBI" id="CHEBI:61387"/>
        <dbReference type="EC" id="2.7.8.13"/>
    </reaction>
</comment>
<feature type="transmembrane region" description="Helical" evidence="6">
    <location>
        <begin position="53"/>
        <end position="71"/>
    </location>
</feature>
<comment type="function">
    <text evidence="6">Catalyzes the initial step of the lipid cycle reactions in the biosynthesis of the cell wall peptidoglycan: transfers peptidoglycan precursor phospho-MurNAc-pentapeptide from UDP-MurNAc-pentapeptide onto the lipid carrier undecaprenyl phosphate, yielding undecaprenyl-pyrophosphoryl-MurNAc-pentapeptide, known as lipid I.</text>
</comment>
<dbReference type="HAMAP" id="MF_00038">
    <property type="entry name" value="MraY"/>
    <property type="match status" value="1"/>
</dbReference>
<dbReference type="GO" id="GO:0051301">
    <property type="term" value="P:cell division"/>
    <property type="evidence" value="ECO:0007669"/>
    <property type="project" value="UniProtKB-KW"/>
</dbReference>
<evidence type="ECO:0000313" key="8">
    <source>
        <dbReference type="EMBL" id="PIR42987.1"/>
    </source>
</evidence>
<dbReference type="Pfam" id="PF00953">
    <property type="entry name" value="Glycos_transf_4"/>
    <property type="match status" value="1"/>
</dbReference>
<dbReference type="InterPro" id="IPR003524">
    <property type="entry name" value="PNAcMuramoyl-5peptid_Trfase"/>
</dbReference>
<proteinExistence type="inferred from homology"/>
<dbReference type="GO" id="GO:0071555">
    <property type="term" value="P:cell wall organization"/>
    <property type="evidence" value="ECO:0007669"/>
    <property type="project" value="UniProtKB-KW"/>
</dbReference>
<keyword evidence="4 6" id="KW-1133">Transmembrane helix</keyword>
<feature type="binding site" evidence="7">
    <location>
        <position position="273"/>
    </location>
    <ligand>
        <name>Mg(2+)</name>
        <dbReference type="ChEBI" id="CHEBI:18420"/>
    </ligand>
</feature>
<dbReference type="GO" id="GO:0009252">
    <property type="term" value="P:peptidoglycan biosynthetic process"/>
    <property type="evidence" value="ECO:0007669"/>
    <property type="project" value="UniProtKB-UniRule"/>
</dbReference>
<dbReference type="Proteomes" id="UP000230214">
    <property type="component" value="Unassembled WGS sequence"/>
</dbReference>
<sequence>MLQLNLLYLFLSLFISAIVYPILINVLYKYQFKEKIREFGPETHKAKAGTPKMGGLGFFIVTFVLNLILNFSFIQTFLVLFVFFVAATFGFIEDWFNTYGKSKFRKVVRIEVYDIFSKSKETWFIYKILLAPWNLFREFVRVIGSNPSNNGVKLKSHYKFLMHLALGAFIGFWLYFKLGWSSIAVPFAGDIQLGILYPIFIMFFFVFTLNSLAITDGLDGLLGGLALIILVPYWIISLILSYYGLSSFIAILFGSLLVYLYFNVFPARIFMSDIGSYAIAAALFMIPLLMRVEFLILITHALCIFDGGISGMAQQLSVKFYKKRIFKMAPIHHHFEVLGWPETKVTIRFWLIQILLSLLGLLTFFYMV</sequence>
<keyword evidence="6" id="KW-0573">Peptidoglycan synthesis</keyword>
<keyword evidence="6" id="KW-0133">Cell shape</keyword>
<keyword evidence="6" id="KW-0131">Cell cycle</keyword>
<evidence type="ECO:0000313" key="9">
    <source>
        <dbReference type="Proteomes" id="UP000230214"/>
    </source>
</evidence>
<comment type="cofactor">
    <cofactor evidence="6 7">
        <name>Mg(2+)</name>
        <dbReference type="ChEBI" id="CHEBI:18420"/>
    </cofactor>
</comment>
<comment type="subcellular location">
    <subcellularLocation>
        <location evidence="6">Cell membrane</location>
        <topology evidence="6">Multi-pass membrane protein</topology>
    </subcellularLocation>
    <subcellularLocation>
        <location evidence="1">Membrane</location>
        <topology evidence="1">Multi-pass membrane protein</topology>
    </subcellularLocation>
</comment>
<evidence type="ECO:0000256" key="3">
    <source>
        <dbReference type="ARBA" id="ARBA00022692"/>
    </source>
</evidence>
<keyword evidence="6" id="KW-0132">Cell division</keyword>
<gene>
    <name evidence="6" type="primary">mraY</name>
    <name evidence="8" type="ORF">COV24_05020</name>
</gene>
<dbReference type="InterPro" id="IPR000715">
    <property type="entry name" value="Glycosyl_transferase_4"/>
</dbReference>
<feature type="transmembrane region" description="Helical" evidence="6">
    <location>
        <begin position="242"/>
        <end position="262"/>
    </location>
</feature>
<dbReference type="GO" id="GO:0051992">
    <property type="term" value="F:UDP-N-acetylmuramoyl-L-alanyl-D-glutamyl-meso-2,6-diaminopimelyl-D-alanyl-D-alanine:undecaprenyl-phosphate transferase activity"/>
    <property type="evidence" value="ECO:0007669"/>
    <property type="project" value="RHEA"/>
</dbReference>
<comment type="pathway">
    <text evidence="6">Cell wall biogenesis; peptidoglycan biosynthesis.</text>
</comment>
<reference evidence="8 9" key="1">
    <citation type="submission" date="2017-09" db="EMBL/GenBank/DDBJ databases">
        <title>Depth-based differentiation of microbial function through sediment-hosted aquifers and enrichment of novel symbionts in the deep terrestrial subsurface.</title>
        <authorList>
            <person name="Probst A.J."/>
            <person name="Ladd B."/>
            <person name="Jarett J.K."/>
            <person name="Geller-Mcgrath D.E."/>
            <person name="Sieber C.M."/>
            <person name="Emerson J.B."/>
            <person name="Anantharaman K."/>
            <person name="Thomas B.C."/>
            <person name="Malmstrom R."/>
            <person name="Stieglmeier M."/>
            <person name="Klingl A."/>
            <person name="Woyke T."/>
            <person name="Ryan C.M."/>
            <person name="Banfield J.F."/>
        </authorList>
    </citation>
    <scope>NUCLEOTIDE SEQUENCE [LARGE SCALE GENOMIC DNA]</scope>
    <source>
        <strain evidence="8">CG10_big_fil_rev_8_21_14_0_10_32_10</strain>
    </source>
</reference>
<name>A0A2H0R932_UNCKA</name>
<evidence type="ECO:0000256" key="2">
    <source>
        <dbReference type="ARBA" id="ARBA00022679"/>
    </source>
</evidence>
<evidence type="ECO:0000256" key="5">
    <source>
        <dbReference type="ARBA" id="ARBA00023136"/>
    </source>
</evidence>
<dbReference type="GO" id="GO:0005886">
    <property type="term" value="C:plasma membrane"/>
    <property type="evidence" value="ECO:0007669"/>
    <property type="project" value="UniProtKB-SubCell"/>
</dbReference>
<dbReference type="PANTHER" id="PTHR22926:SF5">
    <property type="entry name" value="PHOSPHO-N-ACETYLMURAMOYL-PENTAPEPTIDE-TRANSFERASE HOMOLOG"/>
    <property type="match status" value="1"/>
</dbReference>
<feature type="transmembrane region" description="Helical" evidence="6">
    <location>
        <begin position="158"/>
        <end position="175"/>
    </location>
</feature>
<feature type="transmembrane region" description="Helical" evidence="6">
    <location>
        <begin position="349"/>
        <end position="367"/>
    </location>
</feature>
<keyword evidence="2 6" id="KW-0808">Transferase</keyword>
<feature type="transmembrane region" description="Helical" evidence="6">
    <location>
        <begin position="6"/>
        <end position="28"/>
    </location>
</feature>
<feature type="transmembrane region" description="Helical" evidence="6">
    <location>
        <begin position="77"/>
        <end position="96"/>
    </location>
</feature>
<dbReference type="UniPathway" id="UPA00219"/>
<feature type="transmembrane region" description="Helical" evidence="6">
    <location>
        <begin position="195"/>
        <end position="213"/>
    </location>
</feature>
<accession>A0A2H0R932</accession>
<evidence type="ECO:0000256" key="1">
    <source>
        <dbReference type="ARBA" id="ARBA00004141"/>
    </source>
</evidence>
<dbReference type="EC" id="2.7.8.13" evidence="6"/>
<comment type="caution">
    <text evidence="8">The sequence shown here is derived from an EMBL/GenBank/DDBJ whole genome shotgun (WGS) entry which is preliminary data.</text>
</comment>
<keyword evidence="3 6" id="KW-0812">Transmembrane</keyword>
<keyword evidence="5 6" id="KW-0472">Membrane</keyword>
<keyword evidence="6 7" id="KW-0479">Metal-binding</keyword>
<dbReference type="PANTHER" id="PTHR22926">
    <property type="entry name" value="PHOSPHO-N-ACETYLMURAMOYL-PENTAPEPTIDE-TRANSFERASE"/>
    <property type="match status" value="1"/>
</dbReference>
<evidence type="ECO:0000256" key="7">
    <source>
        <dbReference type="PIRSR" id="PIRSR600715-1"/>
    </source>
</evidence>
<evidence type="ECO:0000256" key="6">
    <source>
        <dbReference type="HAMAP-Rule" id="MF_00038"/>
    </source>
</evidence>
<dbReference type="AlphaFoldDB" id="A0A2H0R932"/>
<dbReference type="GO" id="GO:0008963">
    <property type="term" value="F:phospho-N-acetylmuramoyl-pentapeptide-transferase activity"/>
    <property type="evidence" value="ECO:0007669"/>
    <property type="project" value="UniProtKB-UniRule"/>
</dbReference>
<evidence type="ECO:0000256" key="4">
    <source>
        <dbReference type="ARBA" id="ARBA00022989"/>
    </source>
</evidence>
<feature type="transmembrane region" description="Helical" evidence="6">
    <location>
        <begin position="220"/>
        <end position="236"/>
    </location>
</feature>
<keyword evidence="6" id="KW-0961">Cell wall biogenesis/degradation</keyword>